<dbReference type="PROSITE" id="PS51585">
    <property type="entry name" value="SAM_MT_TPMT"/>
    <property type="match status" value="1"/>
</dbReference>
<keyword evidence="1" id="KW-0597">Phosphoprotein</keyword>
<name>A0A381NMG2_9ZZZZ</name>
<dbReference type="InterPro" id="IPR008854">
    <property type="entry name" value="TPMT"/>
</dbReference>
<dbReference type="SUPFAM" id="SSF53335">
    <property type="entry name" value="S-adenosyl-L-methionine-dependent methyltransferases"/>
    <property type="match status" value="1"/>
</dbReference>
<sequence length="209" mass="23926">MHITDIQSIHHSQPEYWENSYNAGEMAWDLGEPTPIFKNWIHSQKKPLSICILGAGNGWDALYFAEKGHEVTAVDFADSAITNMTDSAKKKNLNLNILHEDIFNLEKLYDAQFDIVLEYTCYCAIDPNKRTNYIQMVNNLLKPSGKLVGILFPIDKELDDNGPPFGVDINTTMTLFSKYFTLVEKEIPALSIERRRGREVFVIFKKNGY</sequence>
<dbReference type="Pfam" id="PF05724">
    <property type="entry name" value="TPMT"/>
    <property type="match status" value="1"/>
</dbReference>
<proteinExistence type="predicted"/>
<protein>
    <recommendedName>
        <fullName evidence="6">Methyltransferase domain-containing protein</fullName>
    </recommendedName>
</protein>
<dbReference type="CDD" id="cd02440">
    <property type="entry name" value="AdoMet_MTases"/>
    <property type="match status" value="1"/>
</dbReference>
<dbReference type="GO" id="GO:0032259">
    <property type="term" value="P:methylation"/>
    <property type="evidence" value="ECO:0007669"/>
    <property type="project" value="UniProtKB-KW"/>
</dbReference>
<evidence type="ECO:0000256" key="4">
    <source>
        <dbReference type="ARBA" id="ARBA00022691"/>
    </source>
</evidence>
<evidence type="ECO:0008006" key="6">
    <source>
        <dbReference type="Google" id="ProtNLM"/>
    </source>
</evidence>
<evidence type="ECO:0000256" key="3">
    <source>
        <dbReference type="ARBA" id="ARBA00022679"/>
    </source>
</evidence>
<keyword evidence="4" id="KW-0949">S-adenosyl-L-methionine</keyword>
<accession>A0A381NMG2</accession>
<dbReference type="InterPro" id="IPR029063">
    <property type="entry name" value="SAM-dependent_MTases_sf"/>
</dbReference>
<gene>
    <name evidence="5" type="ORF">METZ01_LOCUS8629</name>
</gene>
<organism evidence="5">
    <name type="scientific">marine metagenome</name>
    <dbReference type="NCBI Taxonomy" id="408172"/>
    <lineage>
        <taxon>unclassified sequences</taxon>
        <taxon>metagenomes</taxon>
        <taxon>ecological metagenomes</taxon>
    </lineage>
</organism>
<dbReference type="PANTHER" id="PTHR32183">
    <property type="match status" value="1"/>
</dbReference>
<keyword evidence="3" id="KW-0808">Transferase</keyword>
<evidence type="ECO:0000313" key="5">
    <source>
        <dbReference type="EMBL" id="SUZ55775.1"/>
    </source>
</evidence>
<dbReference type="EMBL" id="UINC01000460">
    <property type="protein sequence ID" value="SUZ55775.1"/>
    <property type="molecule type" value="Genomic_DNA"/>
</dbReference>
<dbReference type="Gene3D" id="3.40.50.150">
    <property type="entry name" value="Vaccinia Virus protein VP39"/>
    <property type="match status" value="1"/>
</dbReference>
<dbReference type="GO" id="GO:0008757">
    <property type="term" value="F:S-adenosylmethionine-dependent methyltransferase activity"/>
    <property type="evidence" value="ECO:0007669"/>
    <property type="project" value="InterPro"/>
</dbReference>
<evidence type="ECO:0000256" key="1">
    <source>
        <dbReference type="ARBA" id="ARBA00022553"/>
    </source>
</evidence>
<dbReference type="PANTHER" id="PTHR32183:SF6">
    <property type="entry name" value="CYSTEINE SULFINATE DESULFINASE_CYSTEINE DESULFURASE AND RELATED ENZYMES"/>
    <property type="match status" value="1"/>
</dbReference>
<dbReference type="AlphaFoldDB" id="A0A381NMG2"/>
<reference evidence="5" key="1">
    <citation type="submission" date="2018-05" db="EMBL/GenBank/DDBJ databases">
        <authorList>
            <person name="Lanie J.A."/>
            <person name="Ng W.-L."/>
            <person name="Kazmierczak K.M."/>
            <person name="Andrzejewski T.M."/>
            <person name="Davidsen T.M."/>
            <person name="Wayne K.J."/>
            <person name="Tettelin H."/>
            <person name="Glass J.I."/>
            <person name="Rusch D."/>
            <person name="Podicherti R."/>
            <person name="Tsui H.-C.T."/>
            <person name="Winkler M.E."/>
        </authorList>
    </citation>
    <scope>NUCLEOTIDE SEQUENCE</scope>
</reference>
<keyword evidence="2" id="KW-0489">Methyltransferase</keyword>
<evidence type="ECO:0000256" key="2">
    <source>
        <dbReference type="ARBA" id="ARBA00022603"/>
    </source>
</evidence>